<dbReference type="AlphaFoldDB" id="A0A3M2LHT9"/>
<dbReference type="RefSeq" id="WP_122185445.1">
    <property type="nucleotide sequence ID" value="NZ_RFFJ01000135.1"/>
</dbReference>
<reference evidence="2 3" key="1">
    <citation type="submission" date="2018-10" db="EMBL/GenBank/DDBJ databases">
        <title>Isolation, diversity and antifungal activity of actinobacteria from wheat.</title>
        <authorList>
            <person name="Han C."/>
        </authorList>
    </citation>
    <scope>NUCLEOTIDE SEQUENCE [LARGE SCALE GENOMIC DNA]</scope>
    <source>
        <strain evidence="2 3">NEAU-YY642</strain>
    </source>
</reference>
<name>A0A3M2LHT9_9ACTN</name>
<evidence type="ECO:0000313" key="2">
    <source>
        <dbReference type="EMBL" id="RMI36686.1"/>
    </source>
</evidence>
<sequence>MRGTRSTRGVWPRLAAPGAAVAAVLLLGACGGGGDASSLLDQERGQDQQGEEEADAPREVSAEDVEGFWSTGSESDGSVLFIDSGSAAFTTGANSDAPTFCMGAVSGAQLTLECQDGSSEWTEATLAPEGDGLQVAWASGAEETYAPVTDLSDLEMLPDLSQLPEIPGLPDLSEIPGLEELPDPSELLPELPRDGELPELPGDGGQDDSLDL</sequence>
<organism evidence="2 3">
    <name type="scientific">Streptomyces triticirhizae</name>
    <dbReference type="NCBI Taxonomy" id="2483353"/>
    <lineage>
        <taxon>Bacteria</taxon>
        <taxon>Bacillati</taxon>
        <taxon>Actinomycetota</taxon>
        <taxon>Actinomycetes</taxon>
        <taxon>Kitasatosporales</taxon>
        <taxon>Streptomycetaceae</taxon>
        <taxon>Streptomyces</taxon>
    </lineage>
</organism>
<proteinExistence type="predicted"/>
<gene>
    <name evidence="2" type="ORF">EBN88_20875</name>
</gene>
<keyword evidence="3" id="KW-1185">Reference proteome</keyword>
<comment type="caution">
    <text evidence="2">The sequence shown here is derived from an EMBL/GenBank/DDBJ whole genome shotgun (WGS) entry which is preliminary data.</text>
</comment>
<accession>A0A3M2LHT9</accession>
<feature type="region of interest" description="Disordered" evidence="1">
    <location>
        <begin position="165"/>
        <end position="212"/>
    </location>
</feature>
<protein>
    <submittedName>
        <fullName evidence="2">Uncharacterized protein</fullName>
    </submittedName>
</protein>
<dbReference type="PROSITE" id="PS51257">
    <property type="entry name" value="PROKAR_LIPOPROTEIN"/>
    <property type="match status" value="1"/>
</dbReference>
<feature type="compositionally biased region" description="Low complexity" evidence="1">
    <location>
        <begin position="176"/>
        <end position="190"/>
    </location>
</feature>
<feature type="region of interest" description="Disordered" evidence="1">
    <location>
        <begin position="37"/>
        <end position="64"/>
    </location>
</feature>
<dbReference type="Proteomes" id="UP000278673">
    <property type="component" value="Unassembled WGS sequence"/>
</dbReference>
<evidence type="ECO:0000256" key="1">
    <source>
        <dbReference type="SAM" id="MobiDB-lite"/>
    </source>
</evidence>
<dbReference type="EMBL" id="RFFJ01000135">
    <property type="protein sequence ID" value="RMI36686.1"/>
    <property type="molecule type" value="Genomic_DNA"/>
</dbReference>
<evidence type="ECO:0000313" key="3">
    <source>
        <dbReference type="Proteomes" id="UP000278673"/>
    </source>
</evidence>